<dbReference type="AlphaFoldDB" id="A0A1L3MTU9"/>
<dbReference type="EMBL" id="CP016020">
    <property type="protein sequence ID" value="APH05762.1"/>
    <property type="molecule type" value="Genomic_DNA"/>
</dbReference>
<sequence>MRSSHLLSAGRKLSLFKRIIKQQKNHANQYTFVWRKATGKYEKSLDDQYRQLALQIEQILEEEEKSAPSAGLEEKLKETPITSEQIEHSIKKLEKHLETEPKNKEAKKVVRLLKKDYLPRKMKYEEQNRLFNGRNSFSKQILMRPL</sequence>
<gene>
    <name evidence="1" type="ORF">A9C19_14045</name>
</gene>
<dbReference type="KEGG" id="bwh:A9C19_14045"/>
<proteinExistence type="predicted"/>
<protein>
    <recommendedName>
        <fullName evidence="3">Transposase</fullName>
    </recommendedName>
</protein>
<reference evidence="1 2" key="1">
    <citation type="journal article" date="2016" name="Sci. Rep.">
        <title>Complete genome sequence and transcriptomic analysis of a novel marine strain Bacillus weihaiensis reveals the mechanism of brown algae degradation.</title>
        <authorList>
            <person name="Zhu Y."/>
            <person name="Chen P."/>
            <person name="Bao Y."/>
            <person name="Men Y."/>
            <person name="Zeng Y."/>
            <person name="Yang J."/>
            <person name="Sun J."/>
            <person name="Sun Y."/>
        </authorList>
    </citation>
    <scope>NUCLEOTIDE SEQUENCE [LARGE SCALE GENOMIC DNA]</scope>
    <source>
        <strain evidence="1 2">Alg07</strain>
    </source>
</reference>
<organism evidence="1 2">
    <name type="scientific">Bacillus weihaiensis</name>
    <dbReference type="NCBI Taxonomy" id="1547283"/>
    <lineage>
        <taxon>Bacteria</taxon>
        <taxon>Bacillati</taxon>
        <taxon>Bacillota</taxon>
        <taxon>Bacilli</taxon>
        <taxon>Bacillales</taxon>
        <taxon>Bacillaceae</taxon>
        <taxon>Bacillus</taxon>
    </lineage>
</organism>
<dbReference type="STRING" id="1547283.A9C19_14045"/>
<evidence type="ECO:0008006" key="3">
    <source>
        <dbReference type="Google" id="ProtNLM"/>
    </source>
</evidence>
<dbReference type="RefSeq" id="WP_072580555.1">
    <property type="nucleotide sequence ID" value="NZ_CP016020.1"/>
</dbReference>
<dbReference type="Proteomes" id="UP000181936">
    <property type="component" value="Chromosome"/>
</dbReference>
<evidence type="ECO:0000313" key="2">
    <source>
        <dbReference type="Proteomes" id="UP000181936"/>
    </source>
</evidence>
<accession>A0A1L3MTU9</accession>
<keyword evidence="2" id="KW-1185">Reference proteome</keyword>
<evidence type="ECO:0000313" key="1">
    <source>
        <dbReference type="EMBL" id="APH05762.1"/>
    </source>
</evidence>
<name>A0A1L3MTU9_9BACI</name>
<dbReference type="OrthoDB" id="2236403at2"/>